<keyword evidence="1" id="KW-0227">DNA damage</keyword>
<dbReference type="GO" id="GO:0005524">
    <property type="term" value="F:ATP binding"/>
    <property type="evidence" value="ECO:0007669"/>
    <property type="project" value="UniProtKB-KW"/>
</dbReference>
<evidence type="ECO:0000313" key="5">
    <source>
        <dbReference type="EMBL" id="QMV84330.1"/>
    </source>
</evidence>
<evidence type="ECO:0000256" key="1">
    <source>
        <dbReference type="ARBA" id="ARBA00022763"/>
    </source>
</evidence>
<dbReference type="GO" id="GO:0000731">
    <property type="term" value="P:DNA synthesis involved in DNA repair"/>
    <property type="evidence" value="ECO:0007669"/>
    <property type="project" value="TreeGrafter"/>
</dbReference>
<dbReference type="CDD" id="cd00267">
    <property type="entry name" value="ABC_ATPase"/>
    <property type="match status" value="1"/>
</dbReference>
<evidence type="ECO:0000313" key="6">
    <source>
        <dbReference type="Proteomes" id="UP000515570"/>
    </source>
</evidence>
<evidence type="ECO:0000256" key="4">
    <source>
        <dbReference type="SAM" id="Coils"/>
    </source>
</evidence>
<proteinExistence type="predicted"/>
<reference evidence="5 6" key="1">
    <citation type="submission" date="2020-07" db="EMBL/GenBank/DDBJ databases">
        <title>non toxigenic Corynebacterium sp. nov from a clinical source.</title>
        <authorList>
            <person name="Bernier A.-M."/>
            <person name="Bernard K."/>
        </authorList>
    </citation>
    <scope>NUCLEOTIDE SEQUENCE [LARGE SCALE GENOMIC DNA]</scope>
    <source>
        <strain evidence="6">NML 93-0612</strain>
    </source>
</reference>
<protein>
    <submittedName>
        <fullName evidence="5">ATP-binding protein</fullName>
    </submittedName>
</protein>
<dbReference type="GO" id="GO:0009432">
    <property type="term" value="P:SOS response"/>
    <property type="evidence" value="ECO:0007669"/>
    <property type="project" value="UniProtKB-KW"/>
</dbReference>
<evidence type="ECO:0000256" key="2">
    <source>
        <dbReference type="ARBA" id="ARBA00023204"/>
    </source>
</evidence>
<name>A0A7G5FCI9_9CORY</name>
<dbReference type="Gene3D" id="3.40.50.300">
    <property type="entry name" value="P-loop containing nucleotide triphosphate hydrolases"/>
    <property type="match status" value="1"/>
</dbReference>
<dbReference type="GO" id="GO:0006302">
    <property type="term" value="P:double-strand break repair"/>
    <property type="evidence" value="ECO:0007669"/>
    <property type="project" value="TreeGrafter"/>
</dbReference>
<feature type="coiled-coil region" evidence="4">
    <location>
        <begin position="696"/>
        <end position="737"/>
    </location>
</feature>
<gene>
    <name evidence="5" type="ORF">HW450_08085</name>
</gene>
<organism evidence="5 6">
    <name type="scientific">Corynebacterium hindlerae</name>
    <dbReference type="NCBI Taxonomy" id="699041"/>
    <lineage>
        <taxon>Bacteria</taxon>
        <taxon>Bacillati</taxon>
        <taxon>Actinomycetota</taxon>
        <taxon>Actinomycetes</taxon>
        <taxon>Mycobacteriales</taxon>
        <taxon>Corynebacteriaceae</taxon>
        <taxon>Corynebacterium</taxon>
    </lineage>
</organism>
<dbReference type="EMBL" id="CP059833">
    <property type="protein sequence ID" value="QMV84330.1"/>
    <property type="molecule type" value="Genomic_DNA"/>
</dbReference>
<dbReference type="Pfam" id="PF13555">
    <property type="entry name" value="AAA_29"/>
    <property type="match status" value="1"/>
</dbReference>
<keyword evidence="2" id="KW-0234">DNA repair</keyword>
<evidence type="ECO:0000256" key="3">
    <source>
        <dbReference type="ARBA" id="ARBA00023236"/>
    </source>
</evidence>
<dbReference type="RefSeq" id="WP_182385139.1">
    <property type="nucleotide sequence ID" value="NZ_CP059833.1"/>
</dbReference>
<dbReference type="Proteomes" id="UP000515570">
    <property type="component" value="Chromosome"/>
</dbReference>
<keyword evidence="4" id="KW-0175">Coiled coil</keyword>
<dbReference type="SUPFAM" id="SSF52540">
    <property type="entry name" value="P-loop containing nucleoside triphosphate hydrolases"/>
    <property type="match status" value="2"/>
</dbReference>
<dbReference type="PANTHER" id="PTHR32182:SF0">
    <property type="entry name" value="DNA REPLICATION AND REPAIR PROTEIN RECF"/>
    <property type="match status" value="1"/>
</dbReference>
<accession>A0A7G5FCI9</accession>
<sequence>MITGQYRLDTIQVHNWGTFDGLHNVKVARAGYLITGPSGSGKSTLIDAVSTILVPPAKLKFNAAADSGGSSGRDLVTYCRGAWRREHSEEADELTRSYLRPGATWSGVMLRYTDGAGNTVSACRLMYLSTKVHANQDIVNLFLLLPREAEIPEFEQLAVDGLNITTAKKEFPEALAVQRTHPQFVSALRRQLGIADEGALELLHRTQSAKTLGDLNYLMRNFMLPEPETFSIAHQAVENFTELQTAYATVVTAREQIDQLTPIRTAAQEREQLTAQTAEREAEKAGLPAFVYQQKQSFAQAELEQCQSELTATEALHSSLDNNIAALQTERDRLSALIHGEESSGLVAATAERDKAADQLRIINQAENDFAARLADISATMPGTVEEFTNLRLQLENDLQDVATQSENNRSKLQTVYGDLRELHNECDSRITELEAIRKFQSTMDSKLLDVRAMIARITGIREKELPFVADLIKISPDHLRWQAVAERVMGGFARKLLVPEEHYEQVSAAVEGTHLGAKLQYIRFNNQLEHSKPSPFTAQSLATKIDVQPGKYHDWIQAQLSKQFDYVCCETLDQMREARRAVTVHGQVKHSPTEHVKDDRFRIDDRSRWVLSGNVDDKIEELQRIISVVKRSISVKEQEATRIRTALDKASNRTATVKRLLETTDFVAIDVTAAQAALDNAQRVVDELTDGNQTLTALKKQQAKNESAISEAQQQLRKHDQTMGQLLSKIEQAEKQLANASAWLAEAPELNQEVAERLNQRCEAIDRSIRADNIDRLHDTVLNKLSNELAALHQRATRQEGVMVTAMQRYLDKWPQRGGDLTAEIAWQADFLAELERLESDDLPRFEERFREMLQEQTNKHLGRLRRLIREAASKTRTSIQLINDSLAAVDFYPGTHLQIEVRDAQPAIAREFVTLLDEALAGSLTDPDREESERRFHKLKAVIEAVQPSDRTTARERRLRLDTREHVKFLGVEYASDGSRGAVYDSAEGLSGGQAQKLSSFCLAAALRYRLTGMGLTATQAKKSTVVAGDAVYPKYGTIILDEAFDRADAEFTRAAMEAFGRFGFHMILATPEKLLQTVQDYIGGVLMVECPDRKRSRTSALAIEEAVDEGS</sequence>
<dbReference type="Pfam" id="PF13558">
    <property type="entry name" value="SbcC_Walker_B"/>
    <property type="match status" value="1"/>
</dbReference>
<dbReference type="AlphaFoldDB" id="A0A7G5FCI9"/>
<keyword evidence="6" id="KW-1185">Reference proteome</keyword>
<dbReference type="InterPro" id="IPR027417">
    <property type="entry name" value="P-loop_NTPase"/>
</dbReference>
<keyword evidence="5" id="KW-0547">Nucleotide-binding</keyword>
<dbReference type="PANTHER" id="PTHR32182">
    <property type="entry name" value="DNA REPLICATION AND REPAIR PROTEIN RECF"/>
    <property type="match status" value="1"/>
</dbReference>
<keyword evidence="3" id="KW-0742">SOS response</keyword>
<keyword evidence="5" id="KW-0067">ATP-binding</keyword>